<dbReference type="InterPro" id="IPR039422">
    <property type="entry name" value="MarR/SlyA-like"/>
</dbReference>
<gene>
    <name evidence="5" type="ORF">SAMN05421853_11324</name>
</gene>
<sequence length="148" mass="16840">MTKDVDDLHHAVATLMRALKIAETKLRIAHNEFSFTPAEIQTLRFVSGKDGCKLSELGEYLGIVPTTASSLVDRLVERGLLRRDRPDTNRRAVALHLTVDGRDTFGRLEAEERATMQIMLDALDPEERADFVRKMTRIADHVSRRRDL</sequence>
<evidence type="ECO:0000256" key="1">
    <source>
        <dbReference type="ARBA" id="ARBA00023015"/>
    </source>
</evidence>
<keyword evidence="3" id="KW-0804">Transcription</keyword>
<evidence type="ECO:0000313" key="6">
    <source>
        <dbReference type="Proteomes" id="UP000243106"/>
    </source>
</evidence>
<dbReference type="RefSeq" id="WP_175497584.1">
    <property type="nucleotide sequence ID" value="NZ_FOXV01000013.1"/>
</dbReference>
<dbReference type="PROSITE" id="PS01117">
    <property type="entry name" value="HTH_MARR_1"/>
    <property type="match status" value="1"/>
</dbReference>
<dbReference type="InterPro" id="IPR036388">
    <property type="entry name" value="WH-like_DNA-bd_sf"/>
</dbReference>
<accession>A0A1I5ZY32</accession>
<dbReference type="GO" id="GO:0003700">
    <property type="term" value="F:DNA-binding transcription factor activity"/>
    <property type="evidence" value="ECO:0007669"/>
    <property type="project" value="InterPro"/>
</dbReference>
<organism evidence="5 6">
    <name type="scientific">Roseivivax halotolerans</name>
    <dbReference type="NCBI Taxonomy" id="93684"/>
    <lineage>
        <taxon>Bacteria</taxon>
        <taxon>Pseudomonadati</taxon>
        <taxon>Pseudomonadota</taxon>
        <taxon>Alphaproteobacteria</taxon>
        <taxon>Rhodobacterales</taxon>
        <taxon>Roseobacteraceae</taxon>
        <taxon>Roseivivax</taxon>
    </lineage>
</organism>
<evidence type="ECO:0000259" key="4">
    <source>
        <dbReference type="PROSITE" id="PS50995"/>
    </source>
</evidence>
<keyword evidence="2 5" id="KW-0238">DNA-binding</keyword>
<dbReference type="GO" id="GO:0003677">
    <property type="term" value="F:DNA binding"/>
    <property type="evidence" value="ECO:0007669"/>
    <property type="project" value="UniProtKB-KW"/>
</dbReference>
<dbReference type="InterPro" id="IPR036390">
    <property type="entry name" value="WH_DNA-bd_sf"/>
</dbReference>
<dbReference type="Pfam" id="PF12802">
    <property type="entry name" value="MarR_2"/>
    <property type="match status" value="1"/>
</dbReference>
<dbReference type="InterPro" id="IPR023187">
    <property type="entry name" value="Tscrpt_reg_MarR-type_CS"/>
</dbReference>
<name>A0A1I5ZY32_9RHOB</name>
<dbReference type="GO" id="GO:0006950">
    <property type="term" value="P:response to stress"/>
    <property type="evidence" value="ECO:0007669"/>
    <property type="project" value="TreeGrafter"/>
</dbReference>
<dbReference type="EMBL" id="FOXV01000013">
    <property type="protein sequence ID" value="SFQ61300.1"/>
    <property type="molecule type" value="Genomic_DNA"/>
</dbReference>
<feature type="domain" description="HTH marR-type" evidence="4">
    <location>
        <begin position="5"/>
        <end position="140"/>
    </location>
</feature>
<keyword evidence="1" id="KW-0805">Transcription regulation</keyword>
<dbReference type="SMART" id="SM00347">
    <property type="entry name" value="HTH_MARR"/>
    <property type="match status" value="1"/>
</dbReference>
<dbReference type="PANTHER" id="PTHR33164:SF43">
    <property type="entry name" value="HTH-TYPE TRANSCRIPTIONAL REPRESSOR YETL"/>
    <property type="match status" value="1"/>
</dbReference>
<dbReference type="Proteomes" id="UP000243106">
    <property type="component" value="Unassembled WGS sequence"/>
</dbReference>
<evidence type="ECO:0000256" key="3">
    <source>
        <dbReference type="ARBA" id="ARBA00023163"/>
    </source>
</evidence>
<dbReference type="STRING" id="93684.SAMN05421853_11324"/>
<dbReference type="PROSITE" id="PS50995">
    <property type="entry name" value="HTH_MARR_2"/>
    <property type="match status" value="1"/>
</dbReference>
<proteinExistence type="predicted"/>
<keyword evidence="6" id="KW-1185">Reference proteome</keyword>
<dbReference type="AlphaFoldDB" id="A0A1I5ZY32"/>
<reference evidence="6" key="1">
    <citation type="submission" date="2016-10" db="EMBL/GenBank/DDBJ databases">
        <authorList>
            <person name="Varghese N."/>
            <person name="Submissions S."/>
        </authorList>
    </citation>
    <scope>NUCLEOTIDE SEQUENCE [LARGE SCALE GENOMIC DNA]</scope>
    <source>
        <strain evidence="6">JCM 10271</strain>
    </source>
</reference>
<dbReference type="PANTHER" id="PTHR33164">
    <property type="entry name" value="TRANSCRIPTIONAL REGULATOR, MARR FAMILY"/>
    <property type="match status" value="1"/>
</dbReference>
<protein>
    <submittedName>
        <fullName evidence="5">DNA-binding transcriptional regulator, MarR family</fullName>
    </submittedName>
</protein>
<dbReference type="InterPro" id="IPR000835">
    <property type="entry name" value="HTH_MarR-typ"/>
</dbReference>
<evidence type="ECO:0000256" key="2">
    <source>
        <dbReference type="ARBA" id="ARBA00023125"/>
    </source>
</evidence>
<evidence type="ECO:0000313" key="5">
    <source>
        <dbReference type="EMBL" id="SFQ61300.1"/>
    </source>
</evidence>
<dbReference type="SUPFAM" id="SSF46785">
    <property type="entry name" value="Winged helix' DNA-binding domain"/>
    <property type="match status" value="1"/>
</dbReference>
<dbReference type="Gene3D" id="1.10.10.10">
    <property type="entry name" value="Winged helix-like DNA-binding domain superfamily/Winged helix DNA-binding domain"/>
    <property type="match status" value="1"/>
</dbReference>